<evidence type="ECO:0000313" key="2">
    <source>
        <dbReference type="Proteomes" id="UP000770661"/>
    </source>
</evidence>
<keyword evidence="2" id="KW-1185">Reference proteome</keyword>
<accession>A0A8J4XMF1</accession>
<proteinExistence type="predicted"/>
<dbReference type="EMBL" id="JACEEZ010024866">
    <property type="protein sequence ID" value="KAG0707257.1"/>
    <property type="molecule type" value="Genomic_DNA"/>
</dbReference>
<dbReference type="AlphaFoldDB" id="A0A8J4XMF1"/>
<protein>
    <submittedName>
        <fullName evidence="1">Uncharacterized protein</fullName>
    </submittedName>
</protein>
<comment type="caution">
    <text evidence="1">The sequence shown here is derived from an EMBL/GenBank/DDBJ whole genome shotgun (WGS) entry which is preliminary data.</text>
</comment>
<name>A0A8J4XMF1_CHIOP</name>
<gene>
    <name evidence="1" type="ORF">GWK47_024176</name>
</gene>
<dbReference type="OrthoDB" id="6377149at2759"/>
<reference evidence="1" key="1">
    <citation type="submission" date="2020-07" db="EMBL/GenBank/DDBJ databases">
        <title>The High-quality genome of the commercially important snow crab, Chionoecetes opilio.</title>
        <authorList>
            <person name="Jeong J.-H."/>
            <person name="Ryu S."/>
        </authorList>
    </citation>
    <scope>NUCLEOTIDE SEQUENCE</scope>
    <source>
        <strain evidence="1">MADBK_172401_WGS</strain>
        <tissue evidence="1">Digestive gland</tissue>
    </source>
</reference>
<dbReference type="Proteomes" id="UP000770661">
    <property type="component" value="Unassembled WGS sequence"/>
</dbReference>
<sequence length="134" mass="14973">MKLLLGDKYSTFDPDFVKQLFYQRLPTATQNVLFCIKDNLDPDAIAKLAERLWATVPTQHVFFSVLSFDPGQTLSCLAHPAGIPLTTEQRRYRPATHTSTPPATLPLEKPGLCWYHDNFGSKASKCDPPCSYAA</sequence>
<organism evidence="1 2">
    <name type="scientific">Chionoecetes opilio</name>
    <name type="common">Atlantic snow crab</name>
    <name type="synonym">Cancer opilio</name>
    <dbReference type="NCBI Taxonomy" id="41210"/>
    <lineage>
        <taxon>Eukaryota</taxon>
        <taxon>Metazoa</taxon>
        <taxon>Ecdysozoa</taxon>
        <taxon>Arthropoda</taxon>
        <taxon>Crustacea</taxon>
        <taxon>Multicrustacea</taxon>
        <taxon>Malacostraca</taxon>
        <taxon>Eumalacostraca</taxon>
        <taxon>Eucarida</taxon>
        <taxon>Decapoda</taxon>
        <taxon>Pleocyemata</taxon>
        <taxon>Brachyura</taxon>
        <taxon>Eubrachyura</taxon>
        <taxon>Majoidea</taxon>
        <taxon>Majidae</taxon>
        <taxon>Chionoecetes</taxon>
    </lineage>
</organism>
<evidence type="ECO:0000313" key="1">
    <source>
        <dbReference type="EMBL" id="KAG0707257.1"/>
    </source>
</evidence>